<evidence type="ECO:0000259" key="1">
    <source>
        <dbReference type="Pfam" id="PF06985"/>
    </source>
</evidence>
<evidence type="ECO:0000313" key="2">
    <source>
        <dbReference type="EMBL" id="CAH0024612.1"/>
    </source>
</evidence>
<dbReference type="PANTHER" id="PTHR33112:SF16">
    <property type="entry name" value="HETEROKARYON INCOMPATIBILITY DOMAIN-CONTAINING PROTEIN"/>
    <property type="match status" value="1"/>
</dbReference>
<dbReference type="Pfam" id="PF06985">
    <property type="entry name" value="HET"/>
    <property type="match status" value="1"/>
</dbReference>
<protein>
    <recommendedName>
        <fullName evidence="1">Heterokaryon incompatibility domain-containing protein</fullName>
    </recommendedName>
</protein>
<dbReference type="AlphaFoldDB" id="A0A9N9YNB2"/>
<sequence length="682" mass="78452">MLCEVCSEVFQGIWDPAKTQRVCRLEDFCQGNIVPPNRTKPEDPNHPENYVFGHHLTQESFKKSALDGCVVCSRFQRTQQEGQDPKFAEFGIKYYSIIKLDYFSGISMVFTTVDRYMLQENLRPARNPTIDFSPNTGGNTTWTLIRDWLATCLQSHKDCNTKTDRDFTPPYLLRLSETSESFHLVEAKAVDTGTRYVTLTHCYPYNNDSLRISSLVRESLSFQQPLSTLPQTYRDAFTIVLQLGLKHLWIDHLCVLQDNQNDLSMYENKIIRRKILSNSFCGISAAWSMSPSSGLFVNRDPDLLRPFAFPFPIDSNNTLVPFKCAYAERDEGNIKRFDMEPLHQSARATHDRLLVPRMLHFTSQMVYWECHGMQCDEFGPISKDENYSCDVGTEGEMTCDGKSVSKLWKLLIEVLYNQKHDDPIDQIYYRWLCFVEHYSRLQVLREEKLPLLENLVNEIKDLLLKEGCADTEILFGMWRSLIPMTLPWLALGYSKRRSTAVHIPTWSWASMGSVTIRHAMETTSWRKIVVCELVDIARAWDKAGMLTTASLLLKGKLFMGRLATSPLRSGPCTAARILSLTNYDFPLQAPMEIVRPNMTWSGTFDTEEDMREEVLCLPVTVNIFSGPANVNLPLKYYIEGIMLSCLEDGRFIRRGRWTIDRSSKEECLDAVKHLQDHVVEVI</sequence>
<dbReference type="OrthoDB" id="4928203at2759"/>
<comment type="caution">
    <text evidence="2">The sequence shown here is derived from an EMBL/GenBank/DDBJ whole genome shotgun (WGS) entry which is preliminary data.</text>
</comment>
<name>A0A9N9YNB2_9HYPO</name>
<accession>A0A9N9YNB2</accession>
<dbReference type="PANTHER" id="PTHR33112">
    <property type="entry name" value="DOMAIN PROTEIN, PUTATIVE-RELATED"/>
    <property type="match status" value="1"/>
</dbReference>
<gene>
    <name evidence="2" type="ORF">CRHIZ90672A_00014633</name>
</gene>
<reference evidence="2" key="1">
    <citation type="submission" date="2021-10" db="EMBL/GenBank/DDBJ databases">
        <authorList>
            <person name="Piombo E."/>
        </authorList>
    </citation>
    <scope>NUCLEOTIDE SEQUENCE</scope>
</reference>
<dbReference type="Proteomes" id="UP000696573">
    <property type="component" value="Unassembled WGS sequence"/>
</dbReference>
<organism evidence="2 3">
    <name type="scientific">Clonostachys rhizophaga</name>
    <dbReference type="NCBI Taxonomy" id="160324"/>
    <lineage>
        <taxon>Eukaryota</taxon>
        <taxon>Fungi</taxon>
        <taxon>Dikarya</taxon>
        <taxon>Ascomycota</taxon>
        <taxon>Pezizomycotina</taxon>
        <taxon>Sordariomycetes</taxon>
        <taxon>Hypocreomycetidae</taxon>
        <taxon>Hypocreales</taxon>
        <taxon>Bionectriaceae</taxon>
        <taxon>Clonostachys</taxon>
    </lineage>
</organism>
<feature type="domain" description="Heterokaryon incompatibility" evidence="1">
    <location>
        <begin position="196"/>
        <end position="303"/>
    </location>
</feature>
<proteinExistence type="predicted"/>
<dbReference type="InterPro" id="IPR010730">
    <property type="entry name" value="HET"/>
</dbReference>
<dbReference type="EMBL" id="CABFNQ020000699">
    <property type="protein sequence ID" value="CAH0024612.1"/>
    <property type="molecule type" value="Genomic_DNA"/>
</dbReference>
<evidence type="ECO:0000313" key="3">
    <source>
        <dbReference type="Proteomes" id="UP000696573"/>
    </source>
</evidence>
<keyword evidence="3" id="KW-1185">Reference proteome</keyword>